<dbReference type="Proteomes" id="UP000468668">
    <property type="component" value="Unassembled WGS sequence"/>
</dbReference>
<dbReference type="RefSeq" id="WP_158049457.1">
    <property type="nucleotide sequence ID" value="NZ_WAJR01000010.1"/>
</dbReference>
<organism evidence="1 2">
    <name type="scientific">Ellagibacter isourolithinifaciens</name>
    <dbReference type="NCBI Taxonomy" id="2137581"/>
    <lineage>
        <taxon>Bacteria</taxon>
        <taxon>Bacillati</taxon>
        <taxon>Actinomycetota</taxon>
        <taxon>Coriobacteriia</taxon>
        <taxon>Eggerthellales</taxon>
        <taxon>Eggerthellaceae</taxon>
        <taxon>Ellagibacter</taxon>
    </lineage>
</organism>
<proteinExistence type="predicted"/>
<dbReference type="Pfam" id="PF12672">
    <property type="entry name" value="DUF3793"/>
    <property type="match status" value="1"/>
</dbReference>
<dbReference type="EMBL" id="WAJR01000010">
    <property type="protein sequence ID" value="KAB1640622.1"/>
    <property type="molecule type" value="Genomic_DNA"/>
</dbReference>
<comment type="caution">
    <text evidence="1">The sequence shown here is derived from an EMBL/GenBank/DDBJ whole genome shotgun (WGS) entry which is preliminary data.</text>
</comment>
<reference evidence="1 2" key="1">
    <citation type="submission" date="2019-09" db="EMBL/GenBank/DDBJ databases">
        <title>Whole genome shotgun sequencing (WGS) of Ellagibacter isourolithinifaciens DSM 104140(T) and Adlercreutzia muris DSM 29508(T).</title>
        <authorList>
            <person name="Stoll D.A."/>
            <person name="Danylec N."/>
            <person name="Huch M."/>
        </authorList>
    </citation>
    <scope>NUCLEOTIDE SEQUENCE [LARGE SCALE GENOMIC DNA]</scope>
    <source>
        <strain evidence="1 2">DSM 104140</strain>
    </source>
</reference>
<evidence type="ECO:0000313" key="2">
    <source>
        <dbReference type="Proteomes" id="UP000468668"/>
    </source>
</evidence>
<sequence>MDKREYVKLFERKLVHHCTPTLAGIKSGSLFVCRDESVPGLGKSKSGIVSARTHEHNLAYALRTTRDKLYDYGVRIELLARRKSGVLLYVYRPDLLRRDLSQPEVASFLAQEGYDTGSLAACIELLHKRICGTDLQSTLSGSCAFPHEIGLFLGYPFEDVMGFIENKGENYLCSGCWKVYSCEQDAKECFCKYKECTRAYEELFDEGVSLECLAILDDAFPADEAYSQAS</sequence>
<keyword evidence="2" id="KW-1185">Reference proteome</keyword>
<dbReference type="InterPro" id="IPR024523">
    <property type="entry name" value="DUF3793"/>
</dbReference>
<dbReference type="AlphaFoldDB" id="A0A6N6NSC0"/>
<dbReference type="OrthoDB" id="5393676at2"/>
<gene>
    <name evidence="1" type="ORF">F8C90_05495</name>
</gene>
<accession>A0A6N6NSC0</accession>
<name>A0A6N6NSC0_9ACTN</name>
<dbReference type="GeneID" id="98657858"/>
<protein>
    <submittedName>
        <fullName evidence="1">DUF3793 family protein</fullName>
    </submittedName>
</protein>
<evidence type="ECO:0000313" key="1">
    <source>
        <dbReference type="EMBL" id="KAB1640622.1"/>
    </source>
</evidence>